<organism evidence="2 3">
    <name type="scientific">Cellulomonas fimi (strain ATCC 484 / DSM 20113 / JCM 1341 / CCUG 24087 / LMG 16345 / NBRC 15513 / NCIMB 8980 / NCTC 7547 / NRS-133)</name>
    <dbReference type="NCBI Taxonomy" id="590998"/>
    <lineage>
        <taxon>Bacteria</taxon>
        <taxon>Bacillati</taxon>
        <taxon>Actinomycetota</taxon>
        <taxon>Actinomycetes</taxon>
        <taxon>Micrococcales</taxon>
        <taxon>Cellulomonadaceae</taxon>
        <taxon>Cellulomonas</taxon>
    </lineage>
</organism>
<dbReference type="HOGENOM" id="CLU_2116604_0_0_11"/>
<dbReference type="KEGG" id="cfi:Celf_3095"/>
<reference evidence="2 3" key="1">
    <citation type="submission" date="2011-04" db="EMBL/GenBank/DDBJ databases">
        <title>Complete sequence of Cellulomonas fimi ATCC 484.</title>
        <authorList>
            <consortium name="US DOE Joint Genome Institute"/>
            <person name="Lucas S."/>
            <person name="Han J."/>
            <person name="Lapidus A."/>
            <person name="Cheng J.-F."/>
            <person name="Goodwin L."/>
            <person name="Pitluck S."/>
            <person name="Peters L."/>
            <person name="Chertkov O."/>
            <person name="Detter J.C."/>
            <person name="Han C."/>
            <person name="Tapia R."/>
            <person name="Land M."/>
            <person name="Hauser L."/>
            <person name="Kyrpides N."/>
            <person name="Ivanova N."/>
            <person name="Ovchinnikova G."/>
            <person name="Pagani I."/>
            <person name="Mead D."/>
            <person name="Brumm P."/>
            <person name="Woyke T."/>
        </authorList>
    </citation>
    <scope>NUCLEOTIDE SEQUENCE [LARGE SCALE GENOMIC DNA]</scope>
    <source>
        <strain evidence="3">ATCC 484 / DSM 20113 / JCM 1341 / NBRC 15513 / NCIMB 8980 / NCTC 7547</strain>
    </source>
</reference>
<gene>
    <name evidence="2" type="ordered locus">Celf_3095</name>
</gene>
<evidence type="ECO:0000313" key="2">
    <source>
        <dbReference type="EMBL" id="AEE47210.1"/>
    </source>
</evidence>
<feature type="compositionally biased region" description="Acidic residues" evidence="1">
    <location>
        <begin position="76"/>
        <end position="107"/>
    </location>
</feature>
<protein>
    <submittedName>
        <fullName evidence="2">Uncharacterized protein</fullName>
    </submittedName>
</protein>
<name>F4GZ94_CELFA</name>
<dbReference type="AlphaFoldDB" id="F4GZ94"/>
<evidence type="ECO:0000256" key="1">
    <source>
        <dbReference type="SAM" id="MobiDB-lite"/>
    </source>
</evidence>
<accession>F4GZ94</accession>
<evidence type="ECO:0000313" key="3">
    <source>
        <dbReference type="Proteomes" id="UP000008460"/>
    </source>
</evidence>
<keyword evidence="3" id="KW-1185">Reference proteome</keyword>
<proteinExistence type="predicted"/>
<feature type="region of interest" description="Disordered" evidence="1">
    <location>
        <begin position="1"/>
        <end position="46"/>
    </location>
</feature>
<dbReference type="EMBL" id="CP002666">
    <property type="protein sequence ID" value="AEE47210.1"/>
    <property type="molecule type" value="Genomic_DNA"/>
</dbReference>
<sequence length="114" mass="12215">MGQRRSAVREPVGRPPAGPGAVVVRGHAPMLAPSGTSPRGRVRGPWRPSVPWGLWTARALSARQEDAAGAAAGFEAGEEVVVDEEEDSAGFDDDEEDEELFDEDVVDDDRASFR</sequence>
<feature type="region of interest" description="Disordered" evidence="1">
    <location>
        <begin position="69"/>
        <end position="114"/>
    </location>
</feature>
<dbReference type="STRING" id="590998.Celf_3095"/>
<dbReference type="Proteomes" id="UP000008460">
    <property type="component" value="Chromosome"/>
</dbReference>